<accession>A0ACC2HUP7</accession>
<keyword evidence="2" id="KW-1185">Reference proteome</keyword>
<dbReference type="Proteomes" id="UP001153331">
    <property type="component" value="Unassembled WGS sequence"/>
</dbReference>
<organism evidence="1 2">
    <name type="scientific">Boeremia exigua</name>
    <dbReference type="NCBI Taxonomy" id="749465"/>
    <lineage>
        <taxon>Eukaryota</taxon>
        <taxon>Fungi</taxon>
        <taxon>Dikarya</taxon>
        <taxon>Ascomycota</taxon>
        <taxon>Pezizomycotina</taxon>
        <taxon>Dothideomycetes</taxon>
        <taxon>Pleosporomycetidae</taxon>
        <taxon>Pleosporales</taxon>
        <taxon>Pleosporineae</taxon>
        <taxon>Didymellaceae</taxon>
        <taxon>Boeremia</taxon>
    </lineage>
</organism>
<name>A0ACC2HUP7_9PLEO</name>
<gene>
    <name evidence="1" type="ORF">OPT61_g9288</name>
</gene>
<comment type="caution">
    <text evidence="1">The sequence shown here is derived from an EMBL/GenBank/DDBJ whole genome shotgun (WGS) entry which is preliminary data.</text>
</comment>
<reference evidence="1" key="1">
    <citation type="submission" date="2022-11" db="EMBL/GenBank/DDBJ databases">
        <title>Genome Sequence of Boeremia exigua.</title>
        <authorList>
            <person name="Buettner E."/>
        </authorList>
    </citation>
    <scope>NUCLEOTIDE SEQUENCE</scope>
    <source>
        <strain evidence="1">CU02</strain>
    </source>
</reference>
<dbReference type="EMBL" id="JAPHNI010001069">
    <property type="protein sequence ID" value="KAJ8106822.1"/>
    <property type="molecule type" value="Genomic_DNA"/>
</dbReference>
<sequence>MLYANQLEGRTIRLLRLELDTYRAPIRCHLVEASLDNLPEYEALSYVWGDPTKTEQITCDGQVHHITINAARALRRIRLGISPPKSQHGVADEDAEHHDSSSHEVSNHVTERDLPSAAVDDSKSRPYRPKFLWMDAICIDQSNGLERNHQVPLMREIYSKTKRVIVWLGDKKASGKKMTALAAVVKAVASRINRADPERYNIRSSREGDVQANTGCRSWSDAFAACLPALTSDWYTRVWCIQEILLPPESLLLFRNAEMDSEDIAHSLECLLISISLDLYTQTHQLGKIFGQASNIYGASQILDCVLHKEFRPEYFLYESGRFMASNPRDRLYGLMGLFEQILVEVDYKKSMSAVYVDGLVQVAGDGLRVLSCVYHGPKFILTVDEASWIPYWGLERITPIIWRGQLSSSWASYRQVAMVDPNLARSGTLQLDGILCGSIIKTTATLPSSGDAHDMGTRKSRLRDLILNLLRDDLRSLDLLSLAKTFMVGRAVQDDESLLSDFLAFLEIAPSEQVQAVYAQDRSHDNARTYWENCWAGISSRRAFDTEKGWVGIGPVCMEPGDVVAVFHGGVSPYVLRPVQGRPDHHYLMGDCYIHNLAGGGAYKMLGTDGVEERVFKLI</sequence>
<evidence type="ECO:0000313" key="1">
    <source>
        <dbReference type="EMBL" id="KAJ8106822.1"/>
    </source>
</evidence>
<protein>
    <submittedName>
        <fullName evidence="1">Uncharacterized protein</fullName>
    </submittedName>
</protein>
<proteinExistence type="predicted"/>
<evidence type="ECO:0000313" key="2">
    <source>
        <dbReference type="Proteomes" id="UP001153331"/>
    </source>
</evidence>